<name>A0A6C0F4P6_9ZZZZ</name>
<feature type="compositionally biased region" description="Basic residues" evidence="1">
    <location>
        <begin position="1"/>
        <end position="20"/>
    </location>
</feature>
<dbReference type="AlphaFoldDB" id="A0A6C0F4P6"/>
<protein>
    <submittedName>
        <fullName evidence="2">Uncharacterized protein</fullName>
    </submittedName>
</protein>
<feature type="region of interest" description="Disordered" evidence="1">
    <location>
        <begin position="1"/>
        <end position="31"/>
    </location>
</feature>
<dbReference type="SUPFAM" id="SSF56399">
    <property type="entry name" value="ADP-ribosylation"/>
    <property type="match status" value="1"/>
</dbReference>
<sequence>MSKTKKKKNTKKRAKSKKDPKKPDWIQSGFNKDTAVFPLRDLIGFAVKEICKDPDFKKKIKEMVKSQKKTSKKTQEPPLINAETHRVRPIAAANKKTRRRKSKRNSKRNRRRKSRRGRKSHRHKKQKGSARVGARDNIFSSVGVEAFQAEYRWFRENLPAQVDNMWRDICNHIASNPEDVYDAFSRSDGRAVERILPRYSGLTRALTIHLSDTTAYERFVWYMWTLHGGMYTPLGNRLRTIDPRQADAEFATILPALTSLTMKGTIPRAPTPVPPGEPILWRGVSRGWLNTQHLLSYGNWSHDCSNDLNDNMVIQDKGYVATSPERHTAESFMNPGGALFGIMGSIRIEPNTLVITKERSISTTQHNIQTISEFAGESECLLNRAGFFITDCQGSHRWTWTNTTNDIPIYTVWYLDGQHLGEYVFGMIIDKLQHITRNSISRESLLQYIDVFPSGSHVKNSLSGFVDRMHGHTLSSSFAHSLDIPIGKLRNEIIHQREGERIDRIRRDRRERDRRERDREERLRRERDREERLRREREQREQRGRDRRRSSPIQAPQIQVPQIQAHQGQQSDIAAAVAGLDDLFTPGQMQAAQQAQQAQAGDDSLFAPLWRLMGY</sequence>
<organism evidence="2">
    <name type="scientific">viral metagenome</name>
    <dbReference type="NCBI Taxonomy" id="1070528"/>
    <lineage>
        <taxon>unclassified sequences</taxon>
        <taxon>metagenomes</taxon>
        <taxon>organismal metagenomes</taxon>
    </lineage>
</organism>
<feature type="compositionally biased region" description="Basic residues" evidence="1">
    <location>
        <begin position="95"/>
        <end position="128"/>
    </location>
</feature>
<dbReference type="EMBL" id="MN738786">
    <property type="protein sequence ID" value="QHT36717.1"/>
    <property type="molecule type" value="Genomic_DNA"/>
</dbReference>
<evidence type="ECO:0000256" key="1">
    <source>
        <dbReference type="SAM" id="MobiDB-lite"/>
    </source>
</evidence>
<feature type="region of interest" description="Disordered" evidence="1">
    <location>
        <begin position="63"/>
        <end position="133"/>
    </location>
</feature>
<feature type="region of interest" description="Disordered" evidence="1">
    <location>
        <begin position="510"/>
        <end position="567"/>
    </location>
</feature>
<accession>A0A6C0F4P6</accession>
<proteinExistence type="predicted"/>
<evidence type="ECO:0000313" key="2">
    <source>
        <dbReference type="EMBL" id="QHT36717.1"/>
    </source>
</evidence>
<feature type="compositionally biased region" description="Low complexity" evidence="1">
    <location>
        <begin position="552"/>
        <end position="567"/>
    </location>
</feature>
<reference evidence="2" key="1">
    <citation type="journal article" date="2020" name="Nature">
        <title>Giant virus diversity and host interactions through global metagenomics.</title>
        <authorList>
            <person name="Schulz F."/>
            <person name="Roux S."/>
            <person name="Paez-Espino D."/>
            <person name="Jungbluth S."/>
            <person name="Walsh D.A."/>
            <person name="Denef V.J."/>
            <person name="McMahon K.D."/>
            <person name="Konstantinidis K.T."/>
            <person name="Eloe-Fadrosh E.A."/>
            <person name="Kyrpides N.C."/>
            <person name="Woyke T."/>
        </authorList>
    </citation>
    <scope>NUCLEOTIDE SEQUENCE</scope>
    <source>
        <strain evidence="2">GVMAG-S-ERX555967-130</strain>
    </source>
</reference>
<feature type="compositionally biased region" description="Basic and acidic residues" evidence="1">
    <location>
        <begin position="510"/>
        <end position="544"/>
    </location>
</feature>